<dbReference type="InterPro" id="IPR016130">
    <property type="entry name" value="Tyr_Pase_AS"/>
</dbReference>
<evidence type="ECO:0000313" key="3">
    <source>
        <dbReference type="Proteomes" id="UP000198925"/>
    </source>
</evidence>
<dbReference type="STRING" id="938405.SAMN02927895_02000"/>
<dbReference type="InterPro" id="IPR029021">
    <property type="entry name" value="Prot-tyrosine_phosphatase-like"/>
</dbReference>
<sequence length="223" mass="25194">MAPHTPAMLTPSTTPLWLNSLFVDHAVLRLGWRNWGVVEAGRLYRSNHPLPWQLRVAKRRFGLRTIINLRGERANCGSDRLGRAAAAELGLTHIDAAFESRGAPHKDRILRLAEIFRTMQEPALMHCKSGADRTGLAAGLWLLLQGRPPAEALRQLSLRHGHVRQSRTGILDAFFLAYAAAHAREGKPFLDWLREDYSEQALRDAFRSQGWADRLVDGILRRE</sequence>
<protein>
    <submittedName>
        <fullName evidence="2">Protein tyrosine/serine phosphatase</fullName>
    </submittedName>
</protein>
<evidence type="ECO:0000313" key="2">
    <source>
        <dbReference type="EMBL" id="SDC75677.1"/>
    </source>
</evidence>
<dbReference type="Pfam" id="PF22741">
    <property type="entry name" value="PTP-NADK"/>
    <property type="match status" value="1"/>
</dbReference>
<dbReference type="PROSITE" id="PS00383">
    <property type="entry name" value="TYR_PHOSPHATASE_1"/>
    <property type="match status" value="1"/>
</dbReference>
<dbReference type="InterPro" id="IPR055214">
    <property type="entry name" value="PTP-NADK"/>
</dbReference>
<dbReference type="EMBL" id="FMZX01000002">
    <property type="protein sequence ID" value="SDC75677.1"/>
    <property type="molecule type" value="Genomic_DNA"/>
</dbReference>
<evidence type="ECO:0000259" key="1">
    <source>
        <dbReference type="PROSITE" id="PS50056"/>
    </source>
</evidence>
<dbReference type="AlphaFoldDB" id="A0A1G6P8D1"/>
<gene>
    <name evidence="2" type="ORF">SAMN04487779_1002282</name>
</gene>
<reference evidence="2 3" key="1">
    <citation type="submission" date="2016-10" db="EMBL/GenBank/DDBJ databases">
        <authorList>
            <person name="de Groot N.N."/>
        </authorList>
    </citation>
    <scope>NUCLEOTIDE SEQUENCE [LARGE SCALE GENOMIC DNA]</scope>
    <source>
        <strain evidence="2 3">CPCC 100156</strain>
    </source>
</reference>
<dbReference type="SUPFAM" id="SSF52799">
    <property type="entry name" value="(Phosphotyrosine protein) phosphatases II"/>
    <property type="match status" value="1"/>
</dbReference>
<dbReference type="GO" id="GO:0004721">
    <property type="term" value="F:phosphoprotein phosphatase activity"/>
    <property type="evidence" value="ECO:0007669"/>
    <property type="project" value="InterPro"/>
</dbReference>
<feature type="domain" description="Tyrosine specific protein phosphatases" evidence="1">
    <location>
        <begin position="107"/>
        <end position="171"/>
    </location>
</feature>
<proteinExistence type="predicted"/>
<keyword evidence="3" id="KW-1185">Reference proteome</keyword>
<accession>A0A1G6P8D1</accession>
<dbReference type="InterPro" id="IPR000387">
    <property type="entry name" value="Tyr_Pase_dom"/>
</dbReference>
<dbReference type="Proteomes" id="UP000198925">
    <property type="component" value="Unassembled WGS sequence"/>
</dbReference>
<name>A0A1G6P8D1_9PROT</name>
<dbReference type="PROSITE" id="PS50056">
    <property type="entry name" value="TYR_PHOSPHATASE_2"/>
    <property type="match status" value="1"/>
</dbReference>
<dbReference type="Gene3D" id="3.90.190.10">
    <property type="entry name" value="Protein tyrosine phosphatase superfamily"/>
    <property type="match status" value="1"/>
</dbReference>
<organism evidence="2 3">
    <name type="scientific">Belnapia rosea</name>
    <dbReference type="NCBI Taxonomy" id="938405"/>
    <lineage>
        <taxon>Bacteria</taxon>
        <taxon>Pseudomonadati</taxon>
        <taxon>Pseudomonadota</taxon>
        <taxon>Alphaproteobacteria</taxon>
        <taxon>Acetobacterales</taxon>
        <taxon>Roseomonadaceae</taxon>
        <taxon>Belnapia</taxon>
    </lineage>
</organism>